<reference evidence="1 2" key="1">
    <citation type="submission" date="2019-08" db="EMBL/GenBank/DDBJ databases">
        <title>Deep-cultivation of Planctomycetes and their phenomic and genomic characterization uncovers novel biology.</title>
        <authorList>
            <person name="Wiegand S."/>
            <person name="Jogler M."/>
            <person name="Boedeker C."/>
            <person name="Pinto D."/>
            <person name="Vollmers J."/>
            <person name="Rivas-Marin E."/>
            <person name="Kohn T."/>
            <person name="Peeters S.H."/>
            <person name="Heuer A."/>
            <person name="Rast P."/>
            <person name="Oberbeckmann S."/>
            <person name="Bunk B."/>
            <person name="Jeske O."/>
            <person name="Meyerdierks A."/>
            <person name="Storesund J.E."/>
            <person name="Kallscheuer N."/>
            <person name="Luecker S."/>
            <person name="Lage O.M."/>
            <person name="Pohl T."/>
            <person name="Merkel B.J."/>
            <person name="Hornburger P."/>
            <person name="Mueller R.-W."/>
            <person name="Bruemmer F."/>
            <person name="Labrenz M."/>
            <person name="Spormann A.M."/>
            <person name="Op Den Camp H."/>
            <person name="Overmann J."/>
            <person name="Amann R."/>
            <person name="Jetten M.S.M."/>
            <person name="Mascher T."/>
            <person name="Medema M.H."/>
            <person name="Devos D.P."/>
            <person name="Kaster A.-K."/>
            <person name="Ovreas L."/>
            <person name="Rohde M."/>
            <person name="Galperin M.Y."/>
            <person name="Jogler C."/>
        </authorList>
    </citation>
    <scope>NUCLEOTIDE SEQUENCE [LARGE SCALE GENOMIC DNA]</scope>
    <source>
        <strain evidence="1 2">LF1</strain>
    </source>
</reference>
<evidence type="ECO:0000313" key="1">
    <source>
        <dbReference type="EMBL" id="KAA1258007.1"/>
    </source>
</evidence>
<proteinExistence type="predicted"/>
<dbReference type="EMBL" id="VRLW01000001">
    <property type="protein sequence ID" value="KAA1258007.1"/>
    <property type="molecule type" value="Genomic_DNA"/>
</dbReference>
<evidence type="ECO:0008006" key="3">
    <source>
        <dbReference type="Google" id="ProtNLM"/>
    </source>
</evidence>
<accession>A0A5B1CA57</accession>
<sequence length="107" mass="12171">MDLVKDPRKRIFYKIHYKSIACVQQAIQKLIQKNPVSDSSANRSVLRYFIDEAGDTTLFGRRSKKIVVGSDGASKFFMLGKLRVDDAPALRRDLKELRQSLLADPCL</sequence>
<dbReference type="AlphaFoldDB" id="A0A5B1CA57"/>
<keyword evidence="2" id="KW-1185">Reference proteome</keyword>
<dbReference type="Proteomes" id="UP000322699">
    <property type="component" value="Unassembled WGS sequence"/>
</dbReference>
<name>A0A5B1CA57_9BACT</name>
<organism evidence="1 2">
    <name type="scientific">Rubripirellula obstinata</name>
    <dbReference type="NCBI Taxonomy" id="406547"/>
    <lineage>
        <taxon>Bacteria</taxon>
        <taxon>Pseudomonadati</taxon>
        <taxon>Planctomycetota</taxon>
        <taxon>Planctomycetia</taxon>
        <taxon>Pirellulales</taxon>
        <taxon>Pirellulaceae</taxon>
        <taxon>Rubripirellula</taxon>
    </lineage>
</organism>
<protein>
    <recommendedName>
        <fullName evidence="3">DUF3800 domain-containing protein</fullName>
    </recommendedName>
</protein>
<evidence type="ECO:0000313" key="2">
    <source>
        <dbReference type="Proteomes" id="UP000322699"/>
    </source>
</evidence>
<gene>
    <name evidence="1" type="ORF">LF1_04980</name>
</gene>
<comment type="caution">
    <text evidence="1">The sequence shown here is derived from an EMBL/GenBank/DDBJ whole genome shotgun (WGS) entry which is preliminary data.</text>
</comment>